<comment type="caution">
    <text evidence="1">The sequence shown here is derived from an EMBL/GenBank/DDBJ whole genome shotgun (WGS) entry which is preliminary data.</text>
</comment>
<evidence type="ECO:0000313" key="1">
    <source>
        <dbReference type="EMBL" id="MEQ2218203.1"/>
    </source>
</evidence>
<evidence type="ECO:0000313" key="2">
    <source>
        <dbReference type="Proteomes" id="UP001434883"/>
    </source>
</evidence>
<dbReference type="EMBL" id="JAHRIN010076613">
    <property type="protein sequence ID" value="MEQ2218203.1"/>
    <property type="molecule type" value="Genomic_DNA"/>
</dbReference>
<proteinExistence type="predicted"/>
<dbReference type="Proteomes" id="UP001434883">
    <property type="component" value="Unassembled WGS sequence"/>
</dbReference>
<keyword evidence="2" id="KW-1185">Reference proteome</keyword>
<accession>A0ABV0SEQ1</accession>
<protein>
    <submittedName>
        <fullName evidence="1">Uncharacterized protein</fullName>
    </submittedName>
</protein>
<reference evidence="1 2" key="1">
    <citation type="submission" date="2021-06" db="EMBL/GenBank/DDBJ databases">
        <authorList>
            <person name="Palmer J.M."/>
        </authorList>
    </citation>
    <scope>NUCLEOTIDE SEQUENCE [LARGE SCALE GENOMIC DNA]</scope>
    <source>
        <strain evidence="1 2">XC_2019</strain>
        <tissue evidence="1">Muscle</tissue>
    </source>
</reference>
<gene>
    <name evidence="1" type="ORF">XENOCAPTIV_030997</name>
</gene>
<organism evidence="1 2">
    <name type="scientific">Xenoophorus captivus</name>
    <dbReference type="NCBI Taxonomy" id="1517983"/>
    <lineage>
        <taxon>Eukaryota</taxon>
        <taxon>Metazoa</taxon>
        <taxon>Chordata</taxon>
        <taxon>Craniata</taxon>
        <taxon>Vertebrata</taxon>
        <taxon>Euteleostomi</taxon>
        <taxon>Actinopterygii</taxon>
        <taxon>Neopterygii</taxon>
        <taxon>Teleostei</taxon>
        <taxon>Neoteleostei</taxon>
        <taxon>Acanthomorphata</taxon>
        <taxon>Ovalentaria</taxon>
        <taxon>Atherinomorphae</taxon>
        <taxon>Cyprinodontiformes</taxon>
        <taxon>Goodeidae</taxon>
        <taxon>Xenoophorus</taxon>
    </lineage>
</organism>
<sequence>MSLDCGRKPEYPVRTHACTGRTCKLHAERPQAGNRTQDLLAARQQCYQLHHRAAQVLNFFNKKRNIKKCAILAFQGQYCSSEPPAITTESLLGCVSSSFAHLKTEMFADPSLAPSAINYNPLLCLC</sequence>
<name>A0ABV0SEQ1_9TELE</name>